<sequence>MAKSAANRETGYAQGGEDRARRAWTRGARLEQADTWGRTGLGEKLGRTPELAARRGVESREAGAPGRKELQPGAMDCGAEKKTRRHGDPNCDRDVRQGARPSAIGASRGRKKGRAELRTWPGRDDGSCHGRAHGRRAEGACARTRPDSRMSERAGPDTGMAGCTGKKKRREEQRTALVSRGEEIRPSVRGERWRNLHRR</sequence>
<reference evidence="2" key="2">
    <citation type="submission" date="2019-07" db="EMBL/GenBank/DDBJ databases">
        <authorList>
            <person name="Seetharam A."/>
            <person name="Woodhouse M."/>
            <person name="Cannon E."/>
        </authorList>
    </citation>
    <scope>NUCLEOTIDE SEQUENCE [LARGE SCALE GENOMIC DNA]</scope>
    <source>
        <strain evidence="2">cv. B73</strain>
    </source>
</reference>
<evidence type="ECO:0000313" key="3">
    <source>
        <dbReference type="Proteomes" id="UP000007305"/>
    </source>
</evidence>
<proteinExistence type="predicted"/>
<evidence type="ECO:0000256" key="1">
    <source>
        <dbReference type="SAM" id="MobiDB-lite"/>
    </source>
</evidence>
<feature type="compositionally biased region" description="Basic and acidic residues" evidence="1">
    <location>
        <begin position="78"/>
        <end position="97"/>
    </location>
</feature>
<keyword evidence="3" id="KW-1185">Reference proteome</keyword>
<feature type="compositionally biased region" description="Basic and acidic residues" evidence="1">
    <location>
        <begin position="114"/>
        <end position="128"/>
    </location>
</feature>
<name>A0A804R783_MAIZE</name>
<feature type="compositionally biased region" description="Basic and acidic residues" evidence="1">
    <location>
        <begin position="44"/>
        <end position="70"/>
    </location>
</feature>
<feature type="compositionally biased region" description="Basic and acidic residues" evidence="1">
    <location>
        <begin position="144"/>
        <end position="155"/>
    </location>
</feature>
<feature type="region of interest" description="Disordered" evidence="1">
    <location>
        <begin position="1"/>
        <end position="199"/>
    </location>
</feature>
<dbReference type="Gramene" id="Zm00001eb395160_T001">
    <property type="protein sequence ID" value="Zm00001eb395160_P001"/>
    <property type="gene ID" value="Zm00001eb395160"/>
</dbReference>
<dbReference type="Proteomes" id="UP000007305">
    <property type="component" value="Chromosome 9"/>
</dbReference>
<accession>A0A804R783</accession>
<reference evidence="2" key="3">
    <citation type="submission" date="2021-05" db="UniProtKB">
        <authorList>
            <consortium name="EnsemblPlants"/>
        </authorList>
    </citation>
    <scope>IDENTIFICATION</scope>
    <source>
        <strain evidence="2">cv. B73</strain>
    </source>
</reference>
<feature type="compositionally biased region" description="Basic and acidic residues" evidence="1">
    <location>
        <begin position="170"/>
        <end position="199"/>
    </location>
</feature>
<dbReference type="EnsemblPlants" id="Zm00001eb395160_T001">
    <property type="protein sequence ID" value="Zm00001eb395160_P001"/>
    <property type="gene ID" value="Zm00001eb395160"/>
</dbReference>
<dbReference type="InParanoid" id="A0A804R783"/>
<protein>
    <submittedName>
        <fullName evidence="2">Uncharacterized protein</fullName>
    </submittedName>
</protein>
<dbReference type="AlphaFoldDB" id="A0A804R783"/>
<organism evidence="2 3">
    <name type="scientific">Zea mays</name>
    <name type="common">Maize</name>
    <dbReference type="NCBI Taxonomy" id="4577"/>
    <lineage>
        <taxon>Eukaryota</taxon>
        <taxon>Viridiplantae</taxon>
        <taxon>Streptophyta</taxon>
        <taxon>Embryophyta</taxon>
        <taxon>Tracheophyta</taxon>
        <taxon>Spermatophyta</taxon>
        <taxon>Magnoliopsida</taxon>
        <taxon>Liliopsida</taxon>
        <taxon>Poales</taxon>
        <taxon>Poaceae</taxon>
        <taxon>PACMAD clade</taxon>
        <taxon>Panicoideae</taxon>
        <taxon>Andropogonodae</taxon>
        <taxon>Andropogoneae</taxon>
        <taxon>Tripsacinae</taxon>
        <taxon>Zea</taxon>
    </lineage>
</organism>
<evidence type="ECO:0000313" key="2">
    <source>
        <dbReference type="EnsemblPlants" id="Zm00001eb395160_P001"/>
    </source>
</evidence>
<reference evidence="3" key="1">
    <citation type="journal article" date="2009" name="Science">
        <title>The B73 maize genome: complexity, diversity, and dynamics.</title>
        <authorList>
            <person name="Schnable P.S."/>
            <person name="Ware D."/>
            <person name="Fulton R.S."/>
            <person name="Stein J.C."/>
            <person name="Wei F."/>
            <person name="Pasternak S."/>
            <person name="Liang C."/>
            <person name="Zhang J."/>
            <person name="Fulton L."/>
            <person name="Graves T.A."/>
            <person name="Minx P."/>
            <person name="Reily A.D."/>
            <person name="Courtney L."/>
            <person name="Kruchowski S.S."/>
            <person name="Tomlinson C."/>
            <person name="Strong C."/>
            <person name="Delehaunty K."/>
            <person name="Fronick C."/>
            <person name="Courtney B."/>
            <person name="Rock S.M."/>
            <person name="Belter E."/>
            <person name="Du F."/>
            <person name="Kim K."/>
            <person name="Abbott R.M."/>
            <person name="Cotton M."/>
            <person name="Levy A."/>
            <person name="Marchetto P."/>
            <person name="Ochoa K."/>
            <person name="Jackson S.M."/>
            <person name="Gillam B."/>
            <person name="Chen W."/>
            <person name="Yan L."/>
            <person name="Higginbotham J."/>
            <person name="Cardenas M."/>
            <person name="Waligorski J."/>
            <person name="Applebaum E."/>
            <person name="Phelps L."/>
            <person name="Falcone J."/>
            <person name="Kanchi K."/>
            <person name="Thane T."/>
            <person name="Scimone A."/>
            <person name="Thane N."/>
            <person name="Henke J."/>
            <person name="Wang T."/>
            <person name="Ruppert J."/>
            <person name="Shah N."/>
            <person name="Rotter K."/>
            <person name="Hodges J."/>
            <person name="Ingenthron E."/>
            <person name="Cordes M."/>
            <person name="Kohlberg S."/>
            <person name="Sgro J."/>
            <person name="Delgado B."/>
            <person name="Mead K."/>
            <person name="Chinwalla A."/>
            <person name="Leonard S."/>
            <person name="Crouse K."/>
            <person name="Collura K."/>
            <person name="Kudrna D."/>
            <person name="Currie J."/>
            <person name="He R."/>
            <person name="Angelova A."/>
            <person name="Rajasekar S."/>
            <person name="Mueller T."/>
            <person name="Lomeli R."/>
            <person name="Scara G."/>
            <person name="Ko A."/>
            <person name="Delaney K."/>
            <person name="Wissotski M."/>
            <person name="Lopez G."/>
            <person name="Campos D."/>
            <person name="Braidotti M."/>
            <person name="Ashley E."/>
            <person name="Golser W."/>
            <person name="Kim H."/>
            <person name="Lee S."/>
            <person name="Lin J."/>
            <person name="Dujmic Z."/>
            <person name="Kim W."/>
            <person name="Talag J."/>
            <person name="Zuccolo A."/>
            <person name="Fan C."/>
            <person name="Sebastian A."/>
            <person name="Kramer M."/>
            <person name="Spiegel L."/>
            <person name="Nascimento L."/>
            <person name="Zutavern T."/>
            <person name="Miller B."/>
            <person name="Ambroise C."/>
            <person name="Muller S."/>
            <person name="Spooner W."/>
            <person name="Narechania A."/>
            <person name="Ren L."/>
            <person name="Wei S."/>
            <person name="Kumari S."/>
            <person name="Faga B."/>
            <person name="Levy M.J."/>
            <person name="McMahan L."/>
            <person name="Van Buren P."/>
            <person name="Vaughn M.W."/>
            <person name="Ying K."/>
            <person name="Yeh C.-T."/>
            <person name="Emrich S.J."/>
            <person name="Jia Y."/>
            <person name="Kalyanaraman A."/>
            <person name="Hsia A.-P."/>
            <person name="Barbazuk W.B."/>
            <person name="Baucom R.S."/>
            <person name="Brutnell T.P."/>
            <person name="Carpita N.C."/>
            <person name="Chaparro C."/>
            <person name="Chia J.-M."/>
            <person name="Deragon J.-M."/>
            <person name="Estill J.C."/>
            <person name="Fu Y."/>
            <person name="Jeddeloh J.A."/>
            <person name="Han Y."/>
            <person name="Lee H."/>
            <person name="Li P."/>
            <person name="Lisch D.R."/>
            <person name="Liu S."/>
            <person name="Liu Z."/>
            <person name="Nagel D.H."/>
            <person name="McCann M.C."/>
            <person name="SanMiguel P."/>
            <person name="Myers A.M."/>
            <person name="Nettleton D."/>
            <person name="Nguyen J."/>
            <person name="Penning B.W."/>
            <person name="Ponnala L."/>
            <person name="Schneider K.L."/>
            <person name="Schwartz D.C."/>
            <person name="Sharma A."/>
            <person name="Soderlund C."/>
            <person name="Springer N.M."/>
            <person name="Sun Q."/>
            <person name="Wang H."/>
            <person name="Waterman M."/>
            <person name="Westerman R."/>
            <person name="Wolfgruber T.K."/>
            <person name="Yang L."/>
            <person name="Yu Y."/>
            <person name="Zhang L."/>
            <person name="Zhou S."/>
            <person name="Zhu Q."/>
            <person name="Bennetzen J.L."/>
            <person name="Dawe R.K."/>
            <person name="Jiang J."/>
            <person name="Jiang N."/>
            <person name="Presting G.G."/>
            <person name="Wessler S.R."/>
            <person name="Aluru S."/>
            <person name="Martienssen R.A."/>
            <person name="Clifton S.W."/>
            <person name="McCombie W.R."/>
            <person name="Wing R.A."/>
            <person name="Wilson R.K."/>
        </authorList>
    </citation>
    <scope>NUCLEOTIDE SEQUENCE [LARGE SCALE GENOMIC DNA]</scope>
    <source>
        <strain evidence="3">cv. B73</strain>
    </source>
</reference>